<reference evidence="3" key="3">
    <citation type="submission" date="2008-04" db="EMBL/GenBank/DDBJ databases">
        <title>Complete sequence of chromosome of Exiguobacterium sibiricum 255-15.</title>
        <authorList>
            <consortium name="US DOE Joint Genome Institute"/>
            <person name="Copeland A."/>
            <person name="Lucas S."/>
            <person name="Lapidus A."/>
            <person name="Glavina del Rio T."/>
            <person name="Dalin E."/>
            <person name="Tice H."/>
            <person name="Bruce D."/>
            <person name="Goodwin L."/>
            <person name="Pitluck S."/>
            <person name="Kiss H."/>
            <person name="Chertkov O."/>
            <person name="Monk C."/>
            <person name="Brettin T."/>
            <person name="Detter J.C."/>
            <person name="Han C."/>
            <person name="Kuske C.R."/>
            <person name="Schmutz J."/>
            <person name="Larimer F."/>
            <person name="Land M."/>
            <person name="Hauser L."/>
            <person name="Kyrpides N."/>
            <person name="Mikhailova N."/>
            <person name="Vishnivetskaya T."/>
            <person name="Rodrigues D.F."/>
            <person name="Gilichinsky D."/>
            <person name="Tiedje J."/>
            <person name="Richardson P."/>
        </authorList>
    </citation>
    <scope>NUCLEOTIDE SEQUENCE [LARGE SCALE GENOMIC DNA]</scope>
    <source>
        <strain evidence="3">DSM 17290 / CIP 109462 / JCM 13490 / 255-15</strain>
    </source>
</reference>
<reference evidence="2 3" key="2">
    <citation type="journal article" date="2008" name="BMC Genomics">
        <title>Architecture of thermal adaptation in an Exiguobacterium sibiricum strain isolated from 3 million year old permafrost: a genome and transcriptome approach.</title>
        <authorList>
            <person name="Rodrigues D.F."/>
            <person name="Ivanova N."/>
            <person name="He Z."/>
            <person name="Huebner M."/>
            <person name="Zhou J."/>
            <person name="Tiedje J.M."/>
        </authorList>
    </citation>
    <scope>NUCLEOTIDE SEQUENCE [LARGE SCALE GENOMIC DNA]</scope>
    <source>
        <strain evidence="3">DSM 17290 / CIP 109462 / JCM 13490 / 255-15</strain>
    </source>
</reference>
<evidence type="ECO:0000313" key="3">
    <source>
        <dbReference type="Proteomes" id="UP000001681"/>
    </source>
</evidence>
<accession>B1YG21</accession>
<dbReference type="AlphaFoldDB" id="B1YG21"/>
<feature type="transmembrane region" description="Helical" evidence="1">
    <location>
        <begin position="6"/>
        <end position="27"/>
    </location>
</feature>
<evidence type="ECO:0000256" key="1">
    <source>
        <dbReference type="SAM" id="Phobius"/>
    </source>
</evidence>
<proteinExistence type="predicted"/>
<sequence length="40" mass="4593">MKEEDGVATLFTLLFFALIVLLAIELYKYIQDKIDKGDSK</sequence>
<name>B1YG21_EXIS2</name>
<keyword evidence="1" id="KW-0472">Membrane</keyword>
<dbReference type="STRING" id="262543.Exig_2959"/>
<organism evidence="2 3">
    <name type="scientific">Exiguobacterium sibiricum (strain DSM 17290 / CCUG 55495 / CIP 109462 / JCM 13490 / 255-15)</name>
    <dbReference type="NCBI Taxonomy" id="262543"/>
    <lineage>
        <taxon>Bacteria</taxon>
        <taxon>Bacillati</taxon>
        <taxon>Bacillota</taxon>
        <taxon>Bacilli</taxon>
        <taxon>Bacillales</taxon>
        <taxon>Bacillales Family XII. Incertae Sedis</taxon>
        <taxon>Exiguobacterium</taxon>
    </lineage>
</organism>
<dbReference type="KEGG" id="esi:Exig_2959"/>
<keyword evidence="3" id="KW-1185">Reference proteome</keyword>
<keyword evidence="1" id="KW-0812">Transmembrane</keyword>
<dbReference type="Proteomes" id="UP000001681">
    <property type="component" value="Chromosome"/>
</dbReference>
<dbReference type="HOGENOM" id="CLU_3373837_0_0_9"/>
<dbReference type="EMBL" id="CP001022">
    <property type="protein sequence ID" value="ACB62405.1"/>
    <property type="molecule type" value="Genomic_DNA"/>
</dbReference>
<gene>
    <name evidence="2" type="ordered locus">Exig_2959</name>
</gene>
<reference evidence="2 3" key="1">
    <citation type="journal article" date="2006" name="Extremophiles">
        <title>Characterization of Exiguobacterium isolates from the Siberian permafrost. Description of Exiguobacterium sibiricum sp. nov.</title>
        <authorList>
            <person name="Rodrigues D.F."/>
            <person name="Goris J."/>
            <person name="Vishnivetskaya T."/>
            <person name="Gilichinsky D."/>
            <person name="Thomashow M.F."/>
            <person name="Tiedje J.M."/>
        </authorList>
    </citation>
    <scope>NUCLEOTIDE SEQUENCE [LARGE SCALE GENOMIC DNA]</scope>
    <source>
        <strain evidence="3">DSM 17290 / CIP 109462 / JCM 13490 / 255-15</strain>
    </source>
</reference>
<protein>
    <submittedName>
        <fullName evidence="2">Uncharacterized protein</fullName>
    </submittedName>
</protein>
<evidence type="ECO:0000313" key="2">
    <source>
        <dbReference type="EMBL" id="ACB62405.1"/>
    </source>
</evidence>
<keyword evidence="1" id="KW-1133">Transmembrane helix</keyword>